<dbReference type="PANTHER" id="PTHR24171:SF8">
    <property type="entry name" value="BRCA1-ASSOCIATED RING DOMAIN PROTEIN 1"/>
    <property type="match status" value="1"/>
</dbReference>
<feature type="repeat" description="ANK" evidence="3">
    <location>
        <begin position="70"/>
        <end position="99"/>
    </location>
</feature>
<comment type="caution">
    <text evidence="4">The sequence shown here is derived from an EMBL/GenBank/DDBJ whole genome shotgun (WGS) entry which is preliminary data.</text>
</comment>
<dbReference type="Proteomes" id="UP000636479">
    <property type="component" value="Unassembled WGS sequence"/>
</dbReference>
<evidence type="ECO:0000313" key="4">
    <source>
        <dbReference type="EMBL" id="KAF7310031.1"/>
    </source>
</evidence>
<dbReference type="SMART" id="SM00248">
    <property type="entry name" value="ANK"/>
    <property type="match status" value="5"/>
</dbReference>
<accession>A0A8H6T4E2</accession>
<dbReference type="GO" id="GO:0085020">
    <property type="term" value="P:protein K6-linked ubiquitination"/>
    <property type="evidence" value="ECO:0007669"/>
    <property type="project" value="TreeGrafter"/>
</dbReference>
<sequence>MSLSSLSSLAQTCNHLRNILQPELDAALTPEVAREVLLSASRAGKVEAVAKLLAPPYYTNPNRYPRGWCTPLHAAAEGGHVAVVMLLLAAKADVTRTCYDEMQPWHLAVLNGHVTVARLFLDRGADPNMSYGEWARRSFCDAAHKGTIAMVETLLEYNADLEQRDVHGTPLGHAVDRRDLGMIAYLLGRGAEVDAEMPLYPGAMCGGTLAAPFDATPLYVVLALKHPNGDGEKRGMRARRAPEEGREEIMRLLLMYGADKGRAMATVKEYLTQLADAEGISEEALLEKVNGIFASVEQSK</sequence>
<dbReference type="InterPro" id="IPR002110">
    <property type="entry name" value="Ankyrin_rpt"/>
</dbReference>
<dbReference type="RefSeq" id="XP_037223481.1">
    <property type="nucleotide sequence ID" value="XM_037360596.1"/>
</dbReference>
<evidence type="ECO:0000313" key="5">
    <source>
        <dbReference type="Proteomes" id="UP000636479"/>
    </source>
</evidence>
<name>A0A8H6T4E2_9AGAR</name>
<organism evidence="4 5">
    <name type="scientific">Mycena indigotica</name>
    <dbReference type="NCBI Taxonomy" id="2126181"/>
    <lineage>
        <taxon>Eukaryota</taxon>
        <taxon>Fungi</taxon>
        <taxon>Dikarya</taxon>
        <taxon>Basidiomycota</taxon>
        <taxon>Agaricomycotina</taxon>
        <taxon>Agaricomycetes</taxon>
        <taxon>Agaricomycetidae</taxon>
        <taxon>Agaricales</taxon>
        <taxon>Marasmiineae</taxon>
        <taxon>Mycenaceae</taxon>
        <taxon>Mycena</taxon>
    </lineage>
</organism>
<dbReference type="OrthoDB" id="194358at2759"/>
<evidence type="ECO:0000256" key="3">
    <source>
        <dbReference type="PROSITE-ProRule" id="PRU00023"/>
    </source>
</evidence>
<dbReference type="AlphaFoldDB" id="A0A8H6T4E2"/>
<evidence type="ECO:0000256" key="1">
    <source>
        <dbReference type="ARBA" id="ARBA00022737"/>
    </source>
</evidence>
<dbReference type="Pfam" id="PF12796">
    <property type="entry name" value="Ank_2"/>
    <property type="match status" value="1"/>
</dbReference>
<dbReference type="InterPro" id="IPR036770">
    <property type="entry name" value="Ankyrin_rpt-contain_sf"/>
</dbReference>
<dbReference type="GeneID" id="59343112"/>
<dbReference type="GO" id="GO:0004842">
    <property type="term" value="F:ubiquitin-protein transferase activity"/>
    <property type="evidence" value="ECO:0007669"/>
    <property type="project" value="TreeGrafter"/>
</dbReference>
<dbReference type="SUPFAM" id="SSF48403">
    <property type="entry name" value="Ankyrin repeat"/>
    <property type="match status" value="1"/>
</dbReference>
<reference evidence="4" key="1">
    <citation type="submission" date="2020-05" db="EMBL/GenBank/DDBJ databases">
        <title>Mycena genomes resolve the evolution of fungal bioluminescence.</title>
        <authorList>
            <person name="Tsai I.J."/>
        </authorList>
    </citation>
    <scope>NUCLEOTIDE SEQUENCE</scope>
    <source>
        <strain evidence="4">171206Taipei</strain>
    </source>
</reference>
<dbReference type="EMBL" id="JACAZF010000003">
    <property type="protein sequence ID" value="KAF7310031.1"/>
    <property type="molecule type" value="Genomic_DNA"/>
</dbReference>
<keyword evidence="5" id="KW-1185">Reference proteome</keyword>
<dbReference type="PANTHER" id="PTHR24171">
    <property type="entry name" value="ANKYRIN REPEAT DOMAIN-CONTAINING PROTEIN 39-RELATED"/>
    <property type="match status" value="1"/>
</dbReference>
<keyword evidence="1" id="KW-0677">Repeat</keyword>
<protein>
    <submittedName>
        <fullName evidence="4">Ankyrin repeat domain-containing protein 50</fullName>
    </submittedName>
</protein>
<dbReference type="PROSITE" id="PS50088">
    <property type="entry name" value="ANK_REPEAT"/>
    <property type="match status" value="2"/>
</dbReference>
<dbReference type="PRINTS" id="PR01415">
    <property type="entry name" value="ANKYRIN"/>
</dbReference>
<dbReference type="Gene3D" id="1.25.40.20">
    <property type="entry name" value="Ankyrin repeat-containing domain"/>
    <property type="match status" value="2"/>
</dbReference>
<dbReference type="PROSITE" id="PS50297">
    <property type="entry name" value="ANK_REP_REGION"/>
    <property type="match status" value="2"/>
</dbReference>
<gene>
    <name evidence="4" type="ORF">MIND_00376000</name>
</gene>
<evidence type="ECO:0000256" key="2">
    <source>
        <dbReference type="ARBA" id="ARBA00023043"/>
    </source>
</evidence>
<feature type="repeat" description="ANK" evidence="3">
    <location>
        <begin position="100"/>
        <end position="132"/>
    </location>
</feature>
<keyword evidence="2 3" id="KW-0040">ANK repeat</keyword>
<proteinExistence type="predicted"/>